<evidence type="ECO:0000313" key="1">
    <source>
        <dbReference type="EMBL" id="KAF0888194.1"/>
    </source>
</evidence>
<gene>
    <name evidence="1" type="ORF">E2562_013650</name>
</gene>
<dbReference type="EMBL" id="SPHZ02000012">
    <property type="protein sequence ID" value="KAF0888194.1"/>
    <property type="molecule type" value="Genomic_DNA"/>
</dbReference>
<dbReference type="AlphaFoldDB" id="A0A6G1BKB6"/>
<sequence length="75" mass="8599">MAMTAELLAAATACRCQLLHHKLLQQPVERQFNELDNGDGRALQATLNTGPLDRSRERQCRTRSTLYCHNENFNR</sequence>
<comment type="caution">
    <text evidence="1">The sequence shown here is derived from an EMBL/GenBank/DDBJ whole genome shotgun (WGS) entry which is preliminary data.</text>
</comment>
<name>A0A6G1BKB6_9ORYZ</name>
<proteinExistence type="predicted"/>
<reference evidence="1 2" key="1">
    <citation type="submission" date="2019-11" db="EMBL/GenBank/DDBJ databases">
        <title>Whole genome sequence of Oryza granulata.</title>
        <authorList>
            <person name="Li W."/>
        </authorList>
    </citation>
    <scope>NUCLEOTIDE SEQUENCE [LARGE SCALE GENOMIC DNA]</scope>
    <source>
        <strain evidence="2">cv. Menghai</strain>
        <tissue evidence="1">Leaf</tissue>
    </source>
</reference>
<evidence type="ECO:0000313" key="2">
    <source>
        <dbReference type="Proteomes" id="UP000479710"/>
    </source>
</evidence>
<protein>
    <submittedName>
        <fullName evidence="1">Uncharacterized protein</fullName>
    </submittedName>
</protein>
<dbReference type="Proteomes" id="UP000479710">
    <property type="component" value="Unassembled WGS sequence"/>
</dbReference>
<accession>A0A6G1BKB6</accession>
<keyword evidence="2" id="KW-1185">Reference proteome</keyword>
<organism evidence="1 2">
    <name type="scientific">Oryza meyeriana var. granulata</name>
    <dbReference type="NCBI Taxonomy" id="110450"/>
    <lineage>
        <taxon>Eukaryota</taxon>
        <taxon>Viridiplantae</taxon>
        <taxon>Streptophyta</taxon>
        <taxon>Embryophyta</taxon>
        <taxon>Tracheophyta</taxon>
        <taxon>Spermatophyta</taxon>
        <taxon>Magnoliopsida</taxon>
        <taxon>Liliopsida</taxon>
        <taxon>Poales</taxon>
        <taxon>Poaceae</taxon>
        <taxon>BOP clade</taxon>
        <taxon>Oryzoideae</taxon>
        <taxon>Oryzeae</taxon>
        <taxon>Oryzinae</taxon>
        <taxon>Oryza</taxon>
        <taxon>Oryza meyeriana</taxon>
    </lineage>
</organism>